<dbReference type="STRING" id="139420.A0A371DJY8"/>
<dbReference type="SUPFAM" id="SSF144232">
    <property type="entry name" value="HIT/MYND zinc finger-like"/>
    <property type="match status" value="1"/>
</dbReference>
<reference evidence="6 7" key="1">
    <citation type="journal article" date="2018" name="Biotechnol. Biofuels">
        <title>Integrative visual omics of the white-rot fungus Polyporus brumalis exposes the biotechnological potential of its oxidative enzymes for delignifying raw plant biomass.</title>
        <authorList>
            <person name="Miyauchi S."/>
            <person name="Rancon A."/>
            <person name="Drula E."/>
            <person name="Hage H."/>
            <person name="Chaduli D."/>
            <person name="Favel A."/>
            <person name="Grisel S."/>
            <person name="Henrissat B."/>
            <person name="Herpoel-Gimbert I."/>
            <person name="Ruiz-Duenas F.J."/>
            <person name="Chevret D."/>
            <person name="Hainaut M."/>
            <person name="Lin J."/>
            <person name="Wang M."/>
            <person name="Pangilinan J."/>
            <person name="Lipzen A."/>
            <person name="Lesage-Meessen L."/>
            <person name="Navarro D."/>
            <person name="Riley R."/>
            <person name="Grigoriev I.V."/>
            <person name="Zhou S."/>
            <person name="Raouche S."/>
            <person name="Rosso M.N."/>
        </authorList>
    </citation>
    <scope>NUCLEOTIDE SEQUENCE [LARGE SCALE GENOMIC DNA]</scope>
    <source>
        <strain evidence="6 7">BRFM 1820</strain>
    </source>
</reference>
<gene>
    <name evidence="6" type="ORF">OH76DRAFT_130247</name>
</gene>
<organism evidence="6 7">
    <name type="scientific">Lentinus brumalis</name>
    <dbReference type="NCBI Taxonomy" id="2498619"/>
    <lineage>
        <taxon>Eukaryota</taxon>
        <taxon>Fungi</taxon>
        <taxon>Dikarya</taxon>
        <taxon>Basidiomycota</taxon>
        <taxon>Agaricomycotina</taxon>
        <taxon>Agaricomycetes</taxon>
        <taxon>Polyporales</taxon>
        <taxon>Polyporaceae</taxon>
        <taxon>Lentinus</taxon>
    </lineage>
</organism>
<protein>
    <submittedName>
        <fullName evidence="6">Zf-MYND-domain-containing protein</fullName>
    </submittedName>
</protein>
<evidence type="ECO:0000256" key="1">
    <source>
        <dbReference type="ARBA" id="ARBA00022723"/>
    </source>
</evidence>
<sequence length="334" mass="37701">MPTEPHPLQMTFRGADGDIYRIRNKNGSCRQCGRPPAKGERFQVCTGCKTTPYCGPECQRIAWPSHKHMCRFAQLYSGMNDPSPSSATTPAALAEEEKGRLLQSLLRDWIEAHRGAILHYVTSRAFFEGGAEAIFARDEPQILVFPLRFNDPGPGASMKDIDPSRAFAFKGGVYLPLSRWTRGYPQYAAMWESSASHRQKLIDSHLHDPLFVNAQIVVFQASEKVAKAEFYIMEKTFDNPERAIHPCDACEKLQIDGNLRYMNGGIVFRPDPKKAEFCSVPGYLRKKGEVWKWTPLFKDFVNDPEVNAITKEGNARLSFIERKLAAARAKDGLR</sequence>
<keyword evidence="2 4" id="KW-0863">Zinc-finger</keyword>
<dbReference type="AlphaFoldDB" id="A0A371DJY8"/>
<evidence type="ECO:0000259" key="5">
    <source>
        <dbReference type="PROSITE" id="PS50865"/>
    </source>
</evidence>
<accession>A0A371DJY8</accession>
<evidence type="ECO:0000313" key="7">
    <source>
        <dbReference type="Proteomes" id="UP000256964"/>
    </source>
</evidence>
<name>A0A371DJY8_9APHY</name>
<dbReference type="Gene3D" id="6.10.140.2220">
    <property type="match status" value="1"/>
</dbReference>
<evidence type="ECO:0000256" key="3">
    <source>
        <dbReference type="ARBA" id="ARBA00022833"/>
    </source>
</evidence>
<dbReference type="PROSITE" id="PS01360">
    <property type="entry name" value="ZF_MYND_1"/>
    <property type="match status" value="1"/>
</dbReference>
<dbReference type="GO" id="GO:0008270">
    <property type="term" value="F:zinc ion binding"/>
    <property type="evidence" value="ECO:0007669"/>
    <property type="project" value="UniProtKB-KW"/>
</dbReference>
<dbReference type="Pfam" id="PF01753">
    <property type="entry name" value="zf-MYND"/>
    <property type="match status" value="1"/>
</dbReference>
<evidence type="ECO:0000256" key="4">
    <source>
        <dbReference type="PROSITE-ProRule" id="PRU00134"/>
    </source>
</evidence>
<keyword evidence="7" id="KW-1185">Reference proteome</keyword>
<feature type="domain" description="MYND-type" evidence="5">
    <location>
        <begin position="29"/>
        <end position="70"/>
    </location>
</feature>
<evidence type="ECO:0000256" key="2">
    <source>
        <dbReference type="ARBA" id="ARBA00022771"/>
    </source>
</evidence>
<dbReference type="EMBL" id="KZ857389">
    <property type="protein sequence ID" value="RDX52847.1"/>
    <property type="molecule type" value="Genomic_DNA"/>
</dbReference>
<evidence type="ECO:0000313" key="6">
    <source>
        <dbReference type="EMBL" id="RDX52847.1"/>
    </source>
</evidence>
<dbReference type="InterPro" id="IPR002893">
    <property type="entry name" value="Znf_MYND"/>
</dbReference>
<keyword evidence="1" id="KW-0479">Metal-binding</keyword>
<dbReference type="OrthoDB" id="2727672at2759"/>
<dbReference type="Proteomes" id="UP000256964">
    <property type="component" value="Unassembled WGS sequence"/>
</dbReference>
<dbReference type="PROSITE" id="PS50865">
    <property type="entry name" value="ZF_MYND_2"/>
    <property type="match status" value="1"/>
</dbReference>
<proteinExistence type="predicted"/>
<keyword evidence="3" id="KW-0862">Zinc</keyword>